<proteinExistence type="predicted"/>
<sequence>MDRIIIISPVRGLIFPVYLILSLILLVISISYFRDLLVYAGFPPSLGYALAVEISFLSLALSPVNVVVKEFENPVIVPEYDVMYVFGFPIYVPRLERSRVKTLFAFNIGGAIIPLLLSITLLILMPEKIFVLIDILVLILISKVFSKVVNGVGVVMNPLIAPVFSVLLSYILFFHEPILVPMSAYVSSVIGTLVGADLLNTKKILEARPQIISVGGMGTFDGIFISGLLSIFLGQLLISL</sequence>
<keyword evidence="1" id="KW-0812">Transmembrane</keyword>
<dbReference type="Pfam" id="PF07758">
    <property type="entry name" value="DUF1614"/>
    <property type="match status" value="1"/>
</dbReference>
<reference evidence="3" key="2">
    <citation type="submission" date="2020-03" db="EMBL/GenBank/DDBJ databases">
        <title>Complete Genome Sequences of Extremely Thermoacidophilic, Metal-Mobilizing Type-Strain Members of the Archaeal Family Sulfolobaceae: Acidianus brierleyi DSM-1651T, Acidianus sulfidivorans DSM-18786T, Metallosphaera hakonensis DSM-7519T, and Metallosphaera prunae DSM-10039T.</title>
        <authorList>
            <person name="Counts J.A."/>
            <person name="Kelly R.M."/>
        </authorList>
    </citation>
    <scope>NUCLEOTIDE SEQUENCE [LARGE SCALE GENOMIC DNA]</scope>
    <source>
        <strain evidence="3">HO1-1</strain>
    </source>
</reference>
<evidence type="ECO:0008006" key="4">
    <source>
        <dbReference type="Google" id="ProtNLM"/>
    </source>
</evidence>
<gene>
    <name evidence="2" type="ORF">DFR87_03810</name>
</gene>
<feature type="transmembrane region" description="Helical" evidence="1">
    <location>
        <begin position="178"/>
        <end position="199"/>
    </location>
</feature>
<dbReference type="OrthoDB" id="46118at2157"/>
<dbReference type="Proteomes" id="UP000247586">
    <property type="component" value="Chromosome"/>
</dbReference>
<feature type="transmembrane region" description="Helical" evidence="1">
    <location>
        <begin position="45"/>
        <end position="68"/>
    </location>
</feature>
<feature type="transmembrane region" description="Helical" evidence="1">
    <location>
        <begin position="103"/>
        <end position="123"/>
    </location>
</feature>
<organism evidence="2 3">
    <name type="scientific">Metallosphaera hakonensis JCM 8857 = DSM 7519</name>
    <dbReference type="NCBI Taxonomy" id="1293036"/>
    <lineage>
        <taxon>Archaea</taxon>
        <taxon>Thermoproteota</taxon>
        <taxon>Thermoprotei</taxon>
        <taxon>Sulfolobales</taxon>
        <taxon>Sulfolobaceae</taxon>
        <taxon>Metallosphaera</taxon>
    </lineage>
</organism>
<reference evidence="3" key="3">
    <citation type="submission" date="2020-03" db="EMBL/GenBank/DDBJ databases">
        <title>Sequencing and Assembly of Multiple Reported Metal-Biooxidizing Members of the Extremely Thermoacidophilic Archaeal Family Sulfolobaceae.</title>
        <authorList>
            <person name="Counts J.A."/>
            <person name="Kelly R.M."/>
        </authorList>
    </citation>
    <scope>NUCLEOTIDE SEQUENCE [LARGE SCALE GENOMIC DNA]</scope>
    <source>
        <strain evidence="3">HO1-1</strain>
    </source>
</reference>
<feature type="transmembrane region" description="Helical" evidence="1">
    <location>
        <begin position="12"/>
        <end position="33"/>
    </location>
</feature>
<dbReference type="STRING" id="1293036.GCA_001315825_01855"/>
<dbReference type="InterPro" id="IPR011672">
    <property type="entry name" value="DUF1614"/>
</dbReference>
<keyword evidence="1" id="KW-1133">Transmembrane helix</keyword>
<accession>A0A2U9IWQ8</accession>
<reference evidence="2 3" key="1">
    <citation type="submission" date="2018-05" db="EMBL/GenBank/DDBJ databases">
        <title>Complete Genome Sequences of Extremely Thermoacidophilic, Metal-Mobilizing Type-Strain Members of the Archaeal Family Sulfolobaceae: Acidianus brierleyi DSM-1651T, Acidianus sulfidivorans DSM-18786T, Metallosphaera hakonensis DSM-7519T, and Metallosphaera prunae DSM-10039T.</title>
        <authorList>
            <person name="Counts J.A."/>
            <person name="Kelly R.M."/>
        </authorList>
    </citation>
    <scope>NUCLEOTIDE SEQUENCE [LARGE SCALE GENOMIC DNA]</scope>
    <source>
        <strain evidence="2 3">HO1-1</strain>
    </source>
</reference>
<evidence type="ECO:0000313" key="3">
    <source>
        <dbReference type="Proteomes" id="UP000247586"/>
    </source>
</evidence>
<feature type="transmembrane region" description="Helical" evidence="1">
    <location>
        <begin position="211"/>
        <end position="238"/>
    </location>
</feature>
<feature type="transmembrane region" description="Helical" evidence="1">
    <location>
        <begin position="129"/>
        <end position="145"/>
    </location>
</feature>
<keyword evidence="1" id="KW-0472">Membrane</keyword>
<feature type="transmembrane region" description="Helical" evidence="1">
    <location>
        <begin position="152"/>
        <end position="172"/>
    </location>
</feature>
<dbReference type="AlphaFoldDB" id="A0A2U9IWQ8"/>
<dbReference type="GeneID" id="36834438"/>
<dbReference type="KEGG" id="mhk:DFR87_03810"/>
<keyword evidence="3" id="KW-1185">Reference proteome</keyword>
<evidence type="ECO:0000313" key="2">
    <source>
        <dbReference type="EMBL" id="AWS00531.1"/>
    </source>
</evidence>
<dbReference type="EMBL" id="CP029287">
    <property type="protein sequence ID" value="AWS00531.1"/>
    <property type="molecule type" value="Genomic_DNA"/>
</dbReference>
<dbReference type="RefSeq" id="WP_110369737.1">
    <property type="nucleotide sequence ID" value="NZ_CP029287.2"/>
</dbReference>
<name>A0A2U9IWQ8_9CREN</name>
<protein>
    <recommendedName>
        <fullName evidence="4">DUF1614 domain-containing protein</fullName>
    </recommendedName>
</protein>
<evidence type="ECO:0000256" key="1">
    <source>
        <dbReference type="SAM" id="Phobius"/>
    </source>
</evidence>